<dbReference type="AlphaFoldDB" id="A0A2Z3L844"/>
<dbReference type="HAMAP" id="MF_00373">
    <property type="entry name" value="Ribosomal_bL28"/>
    <property type="match status" value="1"/>
</dbReference>
<evidence type="ECO:0000313" key="7">
    <source>
        <dbReference type="Proteomes" id="UP000245872"/>
    </source>
</evidence>
<dbReference type="KEGG" id="cher:DK880_00474"/>
<dbReference type="Gene3D" id="2.30.170.40">
    <property type="entry name" value="Ribosomal protein L28/L24"/>
    <property type="match status" value="1"/>
</dbReference>
<proteinExistence type="inferred from homology"/>
<dbReference type="PANTHER" id="PTHR39080">
    <property type="entry name" value="50S RIBOSOMAL PROTEIN L28"/>
    <property type="match status" value="1"/>
</dbReference>
<name>A0A2Z3L844_9BACT</name>
<evidence type="ECO:0000313" key="6">
    <source>
        <dbReference type="EMBL" id="AWN81798.1"/>
    </source>
</evidence>
<dbReference type="InterPro" id="IPR050096">
    <property type="entry name" value="Bacterial_rp_bL28"/>
</dbReference>
<keyword evidence="2 5" id="KW-0689">Ribosomal protein</keyword>
<evidence type="ECO:0000256" key="3">
    <source>
        <dbReference type="ARBA" id="ARBA00023274"/>
    </source>
</evidence>
<sequence>MARICDITGKRAIIGNNVSHANNKTKRWFYPNLQKKNFYLPEEKVWIPMKVCTSVLRTINKKGICAVLKEAKQKGTLSKKFCRLV</sequence>
<reference evidence="6 7" key="1">
    <citation type="submission" date="2018-05" db="EMBL/GenBank/DDBJ databases">
        <title>Candidatus Cardinium hertigii Genome Assembly.</title>
        <authorList>
            <person name="Showmaker K.C."/>
            <person name="Walden K.O."/>
            <person name="Fields C.J."/>
            <person name="Lambert K.N."/>
            <person name="Hudson M.E."/>
        </authorList>
    </citation>
    <scope>NUCLEOTIDE SEQUENCE [LARGE SCALE GENOMIC DNA]</scope>
    <source>
        <strain evidence="7">cHgTN10</strain>
    </source>
</reference>
<evidence type="ECO:0000256" key="1">
    <source>
        <dbReference type="ARBA" id="ARBA00008760"/>
    </source>
</evidence>
<dbReference type="Proteomes" id="UP000245872">
    <property type="component" value="Chromosome"/>
</dbReference>
<dbReference type="GO" id="GO:0003735">
    <property type="term" value="F:structural constituent of ribosome"/>
    <property type="evidence" value="ECO:0007669"/>
    <property type="project" value="InterPro"/>
</dbReference>
<dbReference type="OrthoDB" id="9805609at2"/>
<dbReference type="GO" id="GO:0006412">
    <property type="term" value="P:translation"/>
    <property type="evidence" value="ECO:0007669"/>
    <property type="project" value="UniProtKB-UniRule"/>
</dbReference>
<evidence type="ECO:0000256" key="5">
    <source>
        <dbReference type="HAMAP-Rule" id="MF_00373"/>
    </source>
</evidence>
<dbReference type="PANTHER" id="PTHR39080:SF1">
    <property type="entry name" value="LARGE RIBOSOMAL SUBUNIT PROTEIN BL28A"/>
    <property type="match status" value="1"/>
</dbReference>
<keyword evidence="7" id="KW-1185">Reference proteome</keyword>
<dbReference type="FunFam" id="2.30.170.40:FF:000001">
    <property type="entry name" value="50S ribosomal protein L28"/>
    <property type="match status" value="1"/>
</dbReference>
<dbReference type="NCBIfam" id="TIGR00009">
    <property type="entry name" value="L28"/>
    <property type="match status" value="1"/>
</dbReference>
<keyword evidence="3 5" id="KW-0687">Ribonucleoprotein</keyword>
<dbReference type="InterPro" id="IPR026569">
    <property type="entry name" value="Ribosomal_bL28"/>
</dbReference>
<dbReference type="EMBL" id="CP029619">
    <property type="protein sequence ID" value="AWN81798.1"/>
    <property type="molecule type" value="Genomic_DNA"/>
</dbReference>
<protein>
    <recommendedName>
        <fullName evidence="4 5">Large ribosomal subunit protein bL28</fullName>
    </recommendedName>
</protein>
<dbReference type="SUPFAM" id="SSF143800">
    <property type="entry name" value="L28p-like"/>
    <property type="match status" value="1"/>
</dbReference>
<dbReference type="Pfam" id="PF00830">
    <property type="entry name" value="Ribosomal_L28"/>
    <property type="match status" value="1"/>
</dbReference>
<dbReference type="RefSeq" id="WP_109997222.1">
    <property type="nucleotide sequence ID" value="NZ_CP029619.1"/>
</dbReference>
<dbReference type="InterPro" id="IPR037147">
    <property type="entry name" value="Ribosomal_bL28_sf"/>
</dbReference>
<accession>A0A2Z3L844</accession>
<dbReference type="GO" id="GO:1990904">
    <property type="term" value="C:ribonucleoprotein complex"/>
    <property type="evidence" value="ECO:0007669"/>
    <property type="project" value="UniProtKB-KW"/>
</dbReference>
<gene>
    <name evidence="5 6" type="primary">rpmB</name>
    <name evidence="6" type="ORF">DK880_00474</name>
</gene>
<organism evidence="6 7">
    <name type="scientific">Candidatus Cardinium hertigii</name>
    <dbReference type="NCBI Taxonomy" id="247481"/>
    <lineage>
        <taxon>Bacteria</taxon>
        <taxon>Pseudomonadati</taxon>
        <taxon>Bacteroidota</taxon>
        <taxon>Cytophagia</taxon>
        <taxon>Cytophagales</taxon>
        <taxon>Amoebophilaceae</taxon>
        <taxon>Candidatus Cardinium</taxon>
    </lineage>
</organism>
<dbReference type="InterPro" id="IPR001383">
    <property type="entry name" value="Ribosomal_bL28_bact-type"/>
</dbReference>
<dbReference type="GO" id="GO:0005840">
    <property type="term" value="C:ribosome"/>
    <property type="evidence" value="ECO:0007669"/>
    <property type="project" value="UniProtKB-KW"/>
</dbReference>
<evidence type="ECO:0000256" key="4">
    <source>
        <dbReference type="ARBA" id="ARBA00035174"/>
    </source>
</evidence>
<comment type="similarity">
    <text evidence="1 5">Belongs to the bacterial ribosomal protein bL28 family.</text>
</comment>
<dbReference type="InterPro" id="IPR034704">
    <property type="entry name" value="Ribosomal_bL28/bL31-like_sf"/>
</dbReference>
<evidence type="ECO:0000256" key="2">
    <source>
        <dbReference type="ARBA" id="ARBA00022980"/>
    </source>
</evidence>